<evidence type="ECO:0000313" key="2">
    <source>
        <dbReference type="Proteomes" id="UP000253437"/>
    </source>
</evidence>
<comment type="caution">
    <text evidence="1">The sequence shown here is derived from an EMBL/GenBank/DDBJ whole genome shotgun (WGS) entry which is preliminary data.</text>
</comment>
<proteinExistence type="predicted"/>
<sequence>MVDSIQPLLFGVSVFLVAEWLANKYADYVELSIIKEVNFGVAMGLVNHLSDSQRYIFNKNMARLDAKGEQFSYHYSSLTNKVTYGDSVQKAH</sequence>
<gene>
    <name evidence="1" type="ORF">DS957_003965</name>
</gene>
<name>A0A8B3DML1_VIBHA</name>
<accession>A0A8B3DML1</accession>
<protein>
    <submittedName>
        <fullName evidence="1">Uncharacterized protein</fullName>
    </submittedName>
</protein>
<dbReference type="EMBL" id="QOUW02000007">
    <property type="protein sequence ID" value="RIW17932.1"/>
    <property type="molecule type" value="Genomic_DNA"/>
</dbReference>
<dbReference type="Proteomes" id="UP000253437">
    <property type="component" value="Unassembled WGS sequence"/>
</dbReference>
<reference evidence="1 2" key="1">
    <citation type="submission" date="2018-08" db="EMBL/GenBank/DDBJ databases">
        <title>Vibrio harveyi strains pathogenic to white snook Centropomus viridis Lockington (1877) and potential probiotic bacteria.</title>
        <authorList>
            <person name="Soto-Rodriguez S."/>
            <person name="Gomez-Gil B."/>
            <person name="Lozano-Olvera R."/>
        </authorList>
    </citation>
    <scope>NUCLEOTIDE SEQUENCE [LARGE SCALE GENOMIC DNA]</scope>
    <source>
        <strain evidence="1 2">CAIM 1508</strain>
    </source>
</reference>
<dbReference type="RefSeq" id="WP_114091672.1">
    <property type="nucleotide sequence ID" value="NZ_QOUW02000007.1"/>
</dbReference>
<dbReference type="AlphaFoldDB" id="A0A8B3DML1"/>
<evidence type="ECO:0000313" key="1">
    <source>
        <dbReference type="EMBL" id="RIW17932.1"/>
    </source>
</evidence>
<organism evidence="1 2">
    <name type="scientific">Vibrio harveyi</name>
    <name type="common">Beneckea harveyi</name>
    <dbReference type="NCBI Taxonomy" id="669"/>
    <lineage>
        <taxon>Bacteria</taxon>
        <taxon>Pseudomonadati</taxon>
        <taxon>Pseudomonadota</taxon>
        <taxon>Gammaproteobacteria</taxon>
        <taxon>Vibrionales</taxon>
        <taxon>Vibrionaceae</taxon>
        <taxon>Vibrio</taxon>
    </lineage>
</organism>